<dbReference type="EMBL" id="DRNF01000177">
    <property type="protein sequence ID" value="HHJ80542.1"/>
    <property type="molecule type" value="Genomic_DNA"/>
</dbReference>
<evidence type="ECO:0000313" key="2">
    <source>
        <dbReference type="EMBL" id="HHJ80542.1"/>
    </source>
</evidence>
<sequence length="365" mass="39796">MANNIAVTALATAMLCTGCVSTPATESSQPATPTSHAAEQAIAQPAAIVSGPPPVWIDSESKKYPRVDYITSRTQAETAEQASQQALANVSRYFLIDTSKYEMPVEQAIVGAGYEINTTNLPDSALTVASPEVKRVLQKLKIVDTWFDSANKRYHALAALPRNAGRGYLDKQIKALDAKTQEYMQAARSNPDPFIQAGKIAMAWRCQQLRGEMQKAMRVADLTGRGIAAKYKLSLLRNDAINLITTLQIQPSGLAGEMNAAEVTNMIRGGLNTAGLHPTDINPDYLMSGTLKASIIGERNGWAVGRGELKLVLTDKVTGEVRGTKTWQIEVPGLDENAAIRRVYEKTVYKLKKDMRDILIEMAMQ</sequence>
<dbReference type="AlphaFoldDB" id="A0A832N510"/>
<gene>
    <name evidence="2" type="ORF">ENJ65_02795</name>
</gene>
<organism evidence="2">
    <name type="scientific">Candidatus Tenderia electrophaga</name>
    <dbReference type="NCBI Taxonomy" id="1748243"/>
    <lineage>
        <taxon>Bacteria</taxon>
        <taxon>Pseudomonadati</taxon>
        <taxon>Pseudomonadota</taxon>
        <taxon>Gammaproteobacteria</taxon>
        <taxon>Candidatus Tenderiales</taxon>
        <taxon>Candidatus Tenderiaceae</taxon>
        <taxon>Candidatus Tenderia</taxon>
    </lineage>
</organism>
<keyword evidence="1" id="KW-0732">Signal</keyword>
<accession>A0A832N510</accession>
<comment type="caution">
    <text evidence="2">The sequence shown here is derived from an EMBL/GenBank/DDBJ whole genome shotgun (WGS) entry which is preliminary data.</text>
</comment>
<protein>
    <recommendedName>
        <fullName evidence="3">LPP20 lipoprotein</fullName>
    </recommendedName>
</protein>
<name>A0A832N510_9GAMM</name>
<proteinExistence type="predicted"/>
<evidence type="ECO:0008006" key="3">
    <source>
        <dbReference type="Google" id="ProtNLM"/>
    </source>
</evidence>
<feature type="chain" id="PRO_5032778416" description="LPP20 lipoprotein" evidence="1">
    <location>
        <begin position="25"/>
        <end position="365"/>
    </location>
</feature>
<feature type="signal peptide" evidence="1">
    <location>
        <begin position="1"/>
        <end position="24"/>
    </location>
</feature>
<evidence type="ECO:0000256" key="1">
    <source>
        <dbReference type="SAM" id="SignalP"/>
    </source>
</evidence>
<dbReference type="Proteomes" id="UP000885832">
    <property type="component" value="Unassembled WGS sequence"/>
</dbReference>
<reference evidence="2" key="1">
    <citation type="journal article" date="2020" name="mSystems">
        <title>Genome- and Community-Level Interaction Insights into Carbon Utilization and Element Cycling Functions of Hydrothermarchaeota in Hydrothermal Sediment.</title>
        <authorList>
            <person name="Zhou Z."/>
            <person name="Liu Y."/>
            <person name="Xu W."/>
            <person name="Pan J."/>
            <person name="Luo Z.H."/>
            <person name="Li M."/>
        </authorList>
    </citation>
    <scope>NUCLEOTIDE SEQUENCE [LARGE SCALE GENOMIC DNA]</scope>
    <source>
        <strain evidence="2">HyVt-505</strain>
    </source>
</reference>